<dbReference type="NCBIfam" id="TIGR00912">
    <property type="entry name" value="2A0309"/>
    <property type="match status" value="1"/>
</dbReference>
<dbReference type="PANTHER" id="PTHR34975:SF2">
    <property type="entry name" value="SPORE GERMINATION PROTEIN A2"/>
    <property type="match status" value="1"/>
</dbReference>
<feature type="transmembrane region" description="Helical" evidence="8">
    <location>
        <begin position="122"/>
        <end position="138"/>
    </location>
</feature>
<dbReference type="RefSeq" id="WP_188886909.1">
    <property type="nucleotide sequence ID" value="NZ_BMHY01000001.1"/>
</dbReference>
<keyword evidence="10" id="KW-1185">Reference proteome</keyword>
<dbReference type="GO" id="GO:0016020">
    <property type="term" value="C:membrane"/>
    <property type="evidence" value="ECO:0007669"/>
    <property type="project" value="UniProtKB-SubCell"/>
</dbReference>
<keyword evidence="5 8" id="KW-0812">Transmembrane</keyword>
<comment type="subcellular location">
    <subcellularLocation>
        <location evidence="1">Membrane</location>
        <topology evidence="1">Multi-pass membrane protein</topology>
    </subcellularLocation>
</comment>
<name>A0A917LQN6_9BACL</name>
<evidence type="ECO:0000256" key="1">
    <source>
        <dbReference type="ARBA" id="ARBA00004141"/>
    </source>
</evidence>
<evidence type="ECO:0000256" key="8">
    <source>
        <dbReference type="SAM" id="Phobius"/>
    </source>
</evidence>
<evidence type="ECO:0000256" key="3">
    <source>
        <dbReference type="ARBA" id="ARBA00022448"/>
    </source>
</evidence>
<evidence type="ECO:0000313" key="10">
    <source>
        <dbReference type="Proteomes" id="UP000600247"/>
    </source>
</evidence>
<dbReference type="AlphaFoldDB" id="A0A917LQN6"/>
<dbReference type="Proteomes" id="UP000600247">
    <property type="component" value="Unassembled WGS sequence"/>
</dbReference>
<evidence type="ECO:0008006" key="11">
    <source>
        <dbReference type="Google" id="ProtNLM"/>
    </source>
</evidence>
<dbReference type="InterPro" id="IPR004761">
    <property type="entry name" value="Spore_GerAB"/>
</dbReference>
<sequence>MEPTALKPFSLWPVVMMTLLSVGLVNHVIVVPLLLDAAKRDAWLSVPVALIVALPVVALPLHRVLIKLNGERIDTWLKRRMPRFFAWLLIVFFIAISLLVAFGTMVDVVRWTSATYLPDTPQLIVCCIFGGLCLYAAVSGLRAIAYISCILLPVVVLLGDFVMSANMPAKDYHYLLPMLENGFSPVLRGALNSLTSFMEITFLLLIQHHFKSRFKAWHLMLLTVVLGLLTLGPTIGAITEFGPEEASNMRYPAYSQWRMVKIGDYFEHVDFFAVFQWLSGAFIRIAVPIYIVNELGPFRRLKRQWIGMSVAAVLIVTGTYVMLKHMRYYRAMLEFYFSFAWIALLAVLLLLWAIPAKADRKKAISTGGRRR</sequence>
<keyword evidence="3" id="KW-0813">Transport</keyword>
<feature type="transmembrane region" description="Helical" evidence="8">
    <location>
        <begin position="42"/>
        <end position="64"/>
    </location>
</feature>
<feature type="transmembrane region" description="Helical" evidence="8">
    <location>
        <begin position="145"/>
        <end position="166"/>
    </location>
</feature>
<evidence type="ECO:0000256" key="7">
    <source>
        <dbReference type="ARBA" id="ARBA00023136"/>
    </source>
</evidence>
<feature type="transmembrane region" description="Helical" evidence="8">
    <location>
        <begin position="274"/>
        <end position="293"/>
    </location>
</feature>
<keyword evidence="6 8" id="KW-1133">Transmembrane helix</keyword>
<keyword evidence="7 8" id="KW-0472">Membrane</keyword>
<evidence type="ECO:0000256" key="5">
    <source>
        <dbReference type="ARBA" id="ARBA00022692"/>
    </source>
</evidence>
<gene>
    <name evidence="9" type="ORF">GCM10010918_00030</name>
</gene>
<reference evidence="9 10" key="1">
    <citation type="journal article" date="2014" name="Int. J. Syst. Evol. Microbiol.">
        <title>Complete genome sequence of Corynebacterium casei LMG S-19264T (=DSM 44701T), isolated from a smear-ripened cheese.</title>
        <authorList>
            <consortium name="US DOE Joint Genome Institute (JGI-PGF)"/>
            <person name="Walter F."/>
            <person name="Albersmeier A."/>
            <person name="Kalinowski J."/>
            <person name="Ruckert C."/>
        </authorList>
    </citation>
    <scope>NUCLEOTIDE SEQUENCE [LARGE SCALE GENOMIC DNA]</scope>
    <source>
        <strain evidence="9 10">CGMCC 1.15286</strain>
    </source>
</reference>
<dbReference type="Pfam" id="PF03845">
    <property type="entry name" value="Spore_permease"/>
    <property type="match status" value="1"/>
</dbReference>
<proteinExistence type="inferred from homology"/>
<organism evidence="9 10">
    <name type="scientific">Paenibacillus radicis</name>
    <name type="common">ex Gao et al. 2016</name>
    <dbReference type="NCBI Taxonomy" id="1737354"/>
    <lineage>
        <taxon>Bacteria</taxon>
        <taxon>Bacillati</taxon>
        <taxon>Bacillota</taxon>
        <taxon>Bacilli</taxon>
        <taxon>Bacillales</taxon>
        <taxon>Paenibacillaceae</taxon>
        <taxon>Paenibacillus</taxon>
    </lineage>
</organism>
<dbReference type="PANTHER" id="PTHR34975">
    <property type="entry name" value="SPORE GERMINATION PROTEIN A2"/>
    <property type="match status" value="1"/>
</dbReference>
<feature type="transmembrane region" description="Helical" evidence="8">
    <location>
        <begin position="12"/>
        <end position="30"/>
    </location>
</feature>
<evidence type="ECO:0000313" key="9">
    <source>
        <dbReference type="EMBL" id="GGG51321.1"/>
    </source>
</evidence>
<keyword evidence="4" id="KW-0309">Germination</keyword>
<feature type="transmembrane region" description="Helical" evidence="8">
    <location>
        <begin position="186"/>
        <end position="206"/>
    </location>
</feature>
<comment type="similarity">
    <text evidence="2">Belongs to the amino acid-polyamine-organocation (APC) superfamily. Spore germination protein (SGP) (TC 2.A.3.9) family.</text>
</comment>
<dbReference type="EMBL" id="BMHY01000001">
    <property type="protein sequence ID" value="GGG51321.1"/>
    <property type="molecule type" value="Genomic_DNA"/>
</dbReference>
<protein>
    <recommendedName>
        <fullName evidence="11">Spore germination protein (Amino acid permease)</fullName>
    </recommendedName>
</protein>
<feature type="transmembrane region" description="Helical" evidence="8">
    <location>
        <begin position="218"/>
        <end position="239"/>
    </location>
</feature>
<feature type="transmembrane region" description="Helical" evidence="8">
    <location>
        <begin position="84"/>
        <end position="102"/>
    </location>
</feature>
<evidence type="ECO:0000256" key="2">
    <source>
        <dbReference type="ARBA" id="ARBA00007998"/>
    </source>
</evidence>
<feature type="transmembrane region" description="Helical" evidence="8">
    <location>
        <begin position="335"/>
        <end position="354"/>
    </location>
</feature>
<evidence type="ECO:0000256" key="4">
    <source>
        <dbReference type="ARBA" id="ARBA00022544"/>
    </source>
</evidence>
<dbReference type="GO" id="GO:0009847">
    <property type="term" value="P:spore germination"/>
    <property type="evidence" value="ECO:0007669"/>
    <property type="project" value="InterPro"/>
</dbReference>
<comment type="caution">
    <text evidence="9">The sequence shown here is derived from an EMBL/GenBank/DDBJ whole genome shotgun (WGS) entry which is preliminary data.</text>
</comment>
<feature type="transmembrane region" description="Helical" evidence="8">
    <location>
        <begin position="305"/>
        <end position="323"/>
    </location>
</feature>
<accession>A0A917LQN6</accession>
<evidence type="ECO:0000256" key="6">
    <source>
        <dbReference type="ARBA" id="ARBA00022989"/>
    </source>
</evidence>